<evidence type="ECO:0000256" key="3">
    <source>
        <dbReference type="ARBA" id="ARBA00022553"/>
    </source>
</evidence>
<dbReference type="CDD" id="cd17546">
    <property type="entry name" value="REC_hyHK_CKI1_RcsC-like"/>
    <property type="match status" value="1"/>
</dbReference>
<evidence type="ECO:0000256" key="5">
    <source>
        <dbReference type="PROSITE-ProRule" id="PRU00169"/>
    </source>
</evidence>
<evidence type="ECO:0000313" key="10">
    <source>
        <dbReference type="Proteomes" id="UP001597216"/>
    </source>
</evidence>
<keyword evidence="6" id="KW-0472">Membrane</keyword>
<dbReference type="Gene3D" id="3.30.565.10">
    <property type="entry name" value="Histidine kinase-like ATPase, C-terminal domain"/>
    <property type="match status" value="1"/>
</dbReference>
<feature type="domain" description="Response regulatory" evidence="8">
    <location>
        <begin position="451"/>
        <end position="566"/>
    </location>
</feature>
<evidence type="ECO:0000256" key="4">
    <source>
        <dbReference type="ARBA" id="ARBA00023012"/>
    </source>
</evidence>
<gene>
    <name evidence="9" type="ORF">ACFQ27_15375</name>
</gene>
<dbReference type="Proteomes" id="UP001597216">
    <property type="component" value="Unassembled WGS sequence"/>
</dbReference>
<dbReference type="Pfam" id="PF00512">
    <property type="entry name" value="HisKA"/>
    <property type="match status" value="1"/>
</dbReference>
<dbReference type="Pfam" id="PF02518">
    <property type="entry name" value="HATPase_c"/>
    <property type="match status" value="1"/>
</dbReference>
<accession>A0ABW3T6I6</accession>
<dbReference type="PROSITE" id="PS50110">
    <property type="entry name" value="RESPONSE_REGULATORY"/>
    <property type="match status" value="1"/>
</dbReference>
<feature type="transmembrane region" description="Helical" evidence="6">
    <location>
        <begin position="106"/>
        <end position="124"/>
    </location>
</feature>
<feature type="transmembrane region" description="Helical" evidence="6">
    <location>
        <begin position="155"/>
        <end position="175"/>
    </location>
</feature>
<keyword evidence="10" id="KW-1185">Reference proteome</keyword>
<keyword evidence="6" id="KW-0812">Transmembrane</keyword>
<dbReference type="PANTHER" id="PTHR45339:SF1">
    <property type="entry name" value="HYBRID SIGNAL TRANSDUCTION HISTIDINE KINASE J"/>
    <property type="match status" value="1"/>
</dbReference>
<dbReference type="SMART" id="SM00388">
    <property type="entry name" value="HisKA"/>
    <property type="match status" value="1"/>
</dbReference>
<feature type="transmembrane region" description="Helical" evidence="6">
    <location>
        <begin position="131"/>
        <end position="149"/>
    </location>
</feature>
<dbReference type="InterPro" id="IPR004358">
    <property type="entry name" value="Sig_transdc_His_kin-like_C"/>
</dbReference>
<dbReference type="CDD" id="cd16922">
    <property type="entry name" value="HATPase_EvgS-ArcB-TorS-like"/>
    <property type="match status" value="1"/>
</dbReference>
<keyword evidence="9" id="KW-0067">ATP-binding</keyword>
<evidence type="ECO:0000256" key="2">
    <source>
        <dbReference type="ARBA" id="ARBA00012438"/>
    </source>
</evidence>
<organism evidence="9 10">
    <name type="scientific">Phenylobacterium conjunctum</name>
    <dbReference type="NCBI Taxonomy" id="1298959"/>
    <lineage>
        <taxon>Bacteria</taxon>
        <taxon>Pseudomonadati</taxon>
        <taxon>Pseudomonadota</taxon>
        <taxon>Alphaproteobacteria</taxon>
        <taxon>Caulobacterales</taxon>
        <taxon>Caulobacteraceae</taxon>
        <taxon>Phenylobacterium</taxon>
    </lineage>
</organism>
<dbReference type="SMART" id="SM00448">
    <property type="entry name" value="REC"/>
    <property type="match status" value="1"/>
</dbReference>
<feature type="modified residue" description="4-aspartylphosphate" evidence="5">
    <location>
        <position position="500"/>
    </location>
</feature>
<evidence type="ECO:0000259" key="7">
    <source>
        <dbReference type="PROSITE" id="PS50109"/>
    </source>
</evidence>
<keyword evidence="9" id="KW-0547">Nucleotide-binding</keyword>
<dbReference type="SUPFAM" id="SSF55874">
    <property type="entry name" value="ATPase domain of HSP90 chaperone/DNA topoisomerase II/histidine kinase"/>
    <property type="match status" value="1"/>
</dbReference>
<dbReference type="CDD" id="cd00082">
    <property type="entry name" value="HisKA"/>
    <property type="match status" value="1"/>
</dbReference>
<dbReference type="InterPro" id="IPR036890">
    <property type="entry name" value="HATPase_C_sf"/>
</dbReference>
<dbReference type="PRINTS" id="PR00344">
    <property type="entry name" value="BCTRLSENSOR"/>
</dbReference>
<dbReference type="Pfam" id="PF00072">
    <property type="entry name" value="Response_reg"/>
    <property type="match status" value="1"/>
</dbReference>
<feature type="transmembrane region" description="Helical" evidence="6">
    <location>
        <begin position="80"/>
        <end position="100"/>
    </location>
</feature>
<evidence type="ECO:0000256" key="6">
    <source>
        <dbReference type="SAM" id="Phobius"/>
    </source>
</evidence>
<name>A0ABW3T6I6_9CAUL</name>
<feature type="transmembrane region" description="Helical" evidence="6">
    <location>
        <begin position="41"/>
        <end position="59"/>
    </location>
</feature>
<dbReference type="InterPro" id="IPR005467">
    <property type="entry name" value="His_kinase_dom"/>
</dbReference>
<dbReference type="InterPro" id="IPR003594">
    <property type="entry name" value="HATPase_dom"/>
</dbReference>
<sequence>MAFWREALGEELDRAAVQSARTMAVRAWTAPAVALLAGWRLGWIPALIWAVLALGTELWTWASTRDAMAGRTPTRVMRGIYYASTAVKSAVWAALPVLLWDSGSEAMRIGALVLLCGQLIHAISYTSDFRALLVVNAAFPMGALFYLPLFKSDFAPGDLVILCTGLMLMCVYWANGIRRSRAANRALNEAKQRATEANQAKSVFLATMSHELRTPMTGVLGMAQALKATPLSPDQGSQVELLIRAGDGLMAILNDILDVAKIEAGRLELEAAPFDLVELAGQAEALWRDAAEAKGLKLTCVAEADLPRWLEGDAGRIRQIMLNLLSNALKFTQAGEVKMVLRPVPGAADGQGRIEIAVSDTGIGMSEDQVARLFQAFSQADVSTARRFGGTGLGLSICRQLSEMMGGGVSVESTPGAGSTFRLTLELPLAAAPAEAADDGDAEAEGLVGIRILAAEDNPINQAVIRAILEAIGAEIEIADNGALALERLERDRFDLVLMDVHMPVMGGIEALAAIRAKGGDAPPVIALTADAMAGETQKLLALGFDDVQPKPIQPLALAEAIMRAYAAAEARRAAA</sequence>
<dbReference type="Gene3D" id="1.10.287.130">
    <property type="match status" value="1"/>
</dbReference>
<dbReference type="GO" id="GO:0005524">
    <property type="term" value="F:ATP binding"/>
    <property type="evidence" value="ECO:0007669"/>
    <property type="project" value="UniProtKB-KW"/>
</dbReference>
<protein>
    <recommendedName>
        <fullName evidence="2">histidine kinase</fullName>
        <ecNumber evidence="2">2.7.13.3</ecNumber>
    </recommendedName>
</protein>
<evidence type="ECO:0000259" key="8">
    <source>
        <dbReference type="PROSITE" id="PS50110"/>
    </source>
</evidence>
<dbReference type="Gene3D" id="3.40.50.2300">
    <property type="match status" value="1"/>
</dbReference>
<dbReference type="RefSeq" id="WP_377354200.1">
    <property type="nucleotide sequence ID" value="NZ_JBHTLQ010000039.1"/>
</dbReference>
<dbReference type="SMART" id="SM00387">
    <property type="entry name" value="HATPase_c"/>
    <property type="match status" value="1"/>
</dbReference>
<dbReference type="EC" id="2.7.13.3" evidence="2"/>
<reference evidence="10" key="1">
    <citation type="journal article" date="2019" name="Int. J. Syst. Evol. Microbiol.">
        <title>The Global Catalogue of Microorganisms (GCM) 10K type strain sequencing project: providing services to taxonomists for standard genome sequencing and annotation.</title>
        <authorList>
            <consortium name="The Broad Institute Genomics Platform"/>
            <consortium name="The Broad Institute Genome Sequencing Center for Infectious Disease"/>
            <person name="Wu L."/>
            <person name="Ma J."/>
        </authorList>
    </citation>
    <scope>NUCLEOTIDE SEQUENCE [LARGE SCALE GENOMIC DNA]</scope>
    <source>
        <strain evidence="10">CCUG 55074</strain>
    </source>
</reference>
<dbReference type="PANTHER" id="PTHR45339">
    <property type="entry name" value="HYBRID SIGNAL TRANSDUCTION HISTIDINE KINASE J"/>
    <property type="match status" value="1"/>
</dbReference>
<dbReference type="SUPFAM" id="SSF47384">
    <property type="entry name" value="Homodimeric domain of signal transducing histidine kinase"/>
    <property type="match status" value="1"/>
</dbReference>
<dbReference type="InterPro" id="IPR011006">
    <property type="entry name" value="CheY-like_superfamily"/>
</dbReference>
<comment type="caution">
    <text evidence="9">The sequence shown here is derived from an EMBL/GenBank/DDBJ whole genome shotgun (WGS) entry which is preliminary data.</text>
</comment>
<dbReference type="EMBL" id="JBHTLQ010000039">
    <property type="protein sequence ID" value="MFD1191971.1"/>
    <property type="molecule type" value="Genomic_DNA"/>
</dbReference>
<proteinExistence type="predicted"/>
<comment type="catalytic activity">
    <reaction evidence="1">
        <text>ATP + protein L-histidine = ADP + protein N-phospho-L-histidine.</text>
        <dbReference type="EC" id="2.7.13.3"/>
    </reaction>
</comment>
<keyword evidence="6" id="KW-1133">Transmembrane helix</keyword>
<dbReference type="InterPro" id="IPR036097">
    <property type="entry name" value="HisK_dim/P_sf"/>
</dbReference>
<evidence type="ECO:0000313" key="9">
    <source>
        <dbReference type="EMBL" id="MFD1191971.1"/>
    </source>
</evidence>
<dbReference type="InterPro" id="IPR003661">
    <property type="entry name" value="HisK_dim/P_dom"/>
</dbReference>
<dbReference type="SUPFAM" id="SSF52172">
    <property type="entry name" value="CheY-like"/>
    <property type="match status" value="1"/>
</dbReference>
<keyword evidence="4" id="KW-0902">Two-component regulatory system</keyword>
<evidence type="ECO:0000256" key="1">
    <source>
        <dbReference type="ARBA" id="ARBA00000085"/>
    </source>
</evidence>
<dbReference type="InterPro" id="IPR001789">
    <property type="entry name" value="Sig_transdc_resp-reg_receiver"/>
</dbReference>
<feature type="domain" description="Histidine kinase" evidence="7">
    <location>
        <begin position="207"/>
        <end position="429"/>
    </location>
</feature>
<dbReference type="PROSITE" id="PS50109">
    <property type="entry name" value="HIS_KIN"/>
    <property type="match status" value="1"/>
</dbReference>
<keyword evidence="3 5" id="KW-0597">Phosphoprotein</keyword>